<dbReference type="InterPro" id="IPR002178">
    <property type="entry name" value="PTS_EIIA_type-2_dom"/>
</dbReference>
<dbReference type="Gene3D" id="3.40.930.10">
    <property type="entry name" value="Mannitol-specific EII, Chain A"/>
    <property type="match status" value="1"/>
</dbReference>
<dbReference type="AlphaFoldDB" id="A0AAW5RL05"/>
<dbReference type="InterPro" id="IPR016152">
    <property type="entry name" value="PTrfase/Anion_transptr"/>
</dbReference>
<dbReference type="SUPFAM" id="SSF55804">
    <property type="entry name" value="Phoshotransferase/anion transport protein"/>
    <property type="match status" value="1"/>
</dbReference>
<evidence type="ECO:0000313" key="2">
    <source>
        <dbReference type="EMBL" id="MCV3289451.1"/>
    </source>
</evidence>
<name>A0AAW5RL05_AERME</name>
<proteinExistence type="predicted"/>
<dbReference type="Pfam" id="PF00359">
    <property type="entry name" value="PTS_EIIA_2"/>
    <property type="match status" value="1"/>
</dbReference>
<comment type="caution">
    <text evidence="2">The sequence shown here is derived from an EMBL/GenBank/DDBJ whole genome shotgun (WGS) entry which is preliminary data.</text>
</comment>
<evidence type="ECO:0000313" key="3">
    <source>
        <dbReference type="Proteomes" id="UP001208651"/>
    </source>
</evidence>
<dbReference type="EMBL" id="JAJVCY010000027">
    <property type="protein sequence ID" value="MCV3289451.1"/>
    <property type="molecule type" value="Genomic_DNA"/>
</dbReference>
<accession>A0AAW5RL05</accession>
<protein>
    <submittedName>
        <fullName evidence="2">PTS sugar transporter subunit IIA</fullName>
    </submittedName>
</protein>
<gene>
    <name evidence="2" type="ORF">LZT28_14515</name>
</gene>
<evidence type="ECO:0000259" key="1">
    <source>
        <dbReference type="Pfam" id="PF00359"/>
    </source>
</evidence>
<dbReference type="Proteomes" id="UP001208651">
    <property type="component" value="Unassembled WGS sequence"/>
</dbReference>
<sequence>MSEKNVPVVQTTPFTTPYQLEQFGKLVLTDRFRPYLLDKYSEADHFMVVTEPLSQARLFGRIGDQLESEQLVEMGFRGSLHERERIVSTLLGEGIALPHSLGLLARRTLIYTVQASSGAMVRPPPSSSCSPSARRTTRRRWGSTICFWR</sequence>
<organism evidence="2 3">
    <name type="scientific">Aeromonas media</name>
    <dbReference type="NCBI Taxonomy" id="651"/>
    <lineage>
        <taxon>Bacteria</taxon>
        <taxon>Pseudomonadati</taxon>
        <taxon>Pseudomonadota</taxon>
        <taxon>Gammaproteobacteria</taxon>
        <taxon>Aeromonadales</taxon>
        <taxon>Aeromonadaceae</taxon>
        <taxon>Aeromonas</taxon>
    </lineage>
</organism>
<keyword evidence="2" id="KW-0813">Transport</keyword>
<keyword evidence="2" id="KW-0762">Sugar transport</keyword>
<feature type="domain" description="PTS EIIA type-2" evidence="1">
    <location>
        <begin position="54"/>
        <end position="101"/>
    </location>
</feature>
<reference evidence="2" key="1">
    <citation type="submission" date="2022-01" db="EMBL/GenBank/DDBJ databases">
        <title>Comparison of Fish pathogen Aeromonas spp.</title>
        <authorList>
            <person name="Dubey S."/>
            <person name="Sorum H."/>
            <person name="Munangandu H.M."/>
        </authorList>
    </citation>
    <scope>NUCLEOTIDE SEQUENCE</scope>
    <source>
        <strain evidence="2">SD/21-15</strain>
    </source>
</reference>